<evidence type="ECO:0000313" key="2">
    <source>
        <dbReference type="Proteomes" id="UP001145114"/>
    </source>
</evidence>
<accession>A0ACC1HGW7</accession>
<comment type="caution">
    <text evidence="1">The sequence shown here is derived from an EMBL/GenBank/DDBJ whole genome shotgun (WGS) entry which is preliminary data.</text>
</comment>
<organism evidence="1 2">
    <name type="scientific">Spiromyces aspiralis</name>
    <dbReference type="NCBI Taxonomy" id="68401"/>
    <lineage>
        <taxon>Eukaryota</taxon>
        <taxon>Fungi</taxon>
        <taxon>Fungi incertae sedis</taxon>
        <taxon>Zoopagomycota</taxon>
        <taxon>Kickxellomycotina</taxon>
        <taxon>Kickxellomycetes</taxon>
        <taxon>Kickxellales</taxon>
        <taxon>Kickxellaceae</taxon>
        <taxon>Spiromyces</taxon>
    </lineage>
</organism>
<protein>
    <submittedName>
        <fullName evidence="1">Uncharacterized protein</fullName>
    </submittedName>
</protein>
<reference evidence="1" key="1">
    <citation type="submission" date="2022-06" db="EMBL/GenBank/DDBJ databases">
        <title>Phylogenomic reconstructions and comparative analyses of Kickxellomycotina fungi.</title>
        <authorList>
            <person name="Reynolds N.K."/>
            <person name="Stajich J.E."/>
            <person name="Barry K."/>
            <person name="Grigoriev I.V."/>
            <person name="Crous P."/>
            <person name="Smith M.E."/>
        </authorList>
    </citation>
    <scope>NUCLEOTIDE SEQUENCE</scope>
    <source>
        <strain evidence="1">RSA 2271</strain>
    </source>
</reference>
<dbReference type="Proteomes" id="UP001145114">
    <property type="component" value="Unassembled WGS sequence"/>
</dbReference>
<name>A0ACC1HGW7_9FUNG</name>
<proteinExistence type="predicted"/>
<keyword evidence="2" id="KW-1185">Reference proteome</keyword>
<sequence>MVTREVAKPTVVSGCQLKPGIVAGVYIYGIHHNHRCYPDPETFDPDRFGPEDGNASDKDHGQRRTRMPFSWIPFIAGSRQCMGMNFSLIEQHVFLSMLLRKFEWTLPADSPFWKHTATGSFEISYPRDLNIVFTPRY</sequence>
<dbReference type="EMBL" id="JAMZIH010005823">
    <property type="protein sequence ID" value="KAJ1674605.1"/>
    <property type="molecule type" value="Genomic_DNA"/>
</dbReference>
<gene>
    <name evidence="1" type="ORF">EV182_002933</name>
</gene>
<evidence type="ECO:0000313" key="1">
    <source>
        <dbReference type="EMBL" id="KAJ1674605.1"/>
    </source>
</evidence>